<evidence type="ECO:0000313" key="2">
    <source>
        <dbReference type="EMBL" id="AMO57553.1"/>
    </source>
</evidence>
<dbReference type="EMBL" id="CP013251">
    <property type="protein sequence ID" value="AMO57553.1"/>
    <property type="molecule type" value="Genomic_DNA"/>
</dbReference>
<organism evidence="2 3">
    <name type="scientific">Endozoicomonas montiporae CL-33</name>
    <dbReference type="NCBI Taxonomy" id="570277"/>
    <lineage>
        <taxon>Bacteria</taxon>
        <taxon>Pseudomonadati</taxon>
        <taxon>Pseudomonadota</taxon>
        <taxon>Gammaproteobacteria</taxon>
        <taxon>Oceanospirillales</taxon>
        <taxon>Endozoicomonadaceae</taxon>
        <taxon>Endozoicomonas</taxon>
    </lineage>
</organism>
<feature type="compositionally biased region" description="Low complexity" evidence="1">
    <location>
        <begin position="102"/>
        <end position="121"/>
    </location>
</feature>
<sequence>MQPVINTAGTVISQLARFANALTSPIRGLWRTMRSVRTVTVLALLSAAHYFFNRNRDSAPRNEAVTERHVRPATNAASSTRGGVHRRGDPDRPRDTGEQRPGVVDSRGVLSRGSRSSASALQQDYRSDHGQGRRLNDGNGPARAEVRRPANTANSTRGGVYSWGDPGRPRNIDDQRPGYVDTSGILSRGPRSSPSASQQNFRSDPGQLIRANVINEAARAGEIQSRVKEVLRDHIRNTLRLTVNEQQLNLLAVIYSGKVIDHCARLGRSLFDVPDFIDMRISGYITRMVVSRDELQDALNR</sequence>
<dbReference type="PATRIC" id="fig|570277.3.peg.3855"/>
<gene>
    <name evidence="2" type="ORF">EZMO1_3573</name>
</gene>
<dbReference type="AlphaFoldDB" id="A0A142BFM7"/>
<proteinExistence type="predicted"/>
<evidence type="ECO:0000313" key="3">
    <source>
        <dbReference type="Proteomes" id="UP000071065"/>
    </source>
</evidence>
<protein>
    <submittedName>
        <fullName evidence="2">Uncharacterized protein</fullName>
    </submittedName>
</protein>
<dbReference type="KEGG" id="emp:EZMO1_3573"/>
<accession>A0A142BFM7</accession>
<dbReference type="Proteomes" id="UP000071065">
    <property type="component" value="Chromosome"/>
</dbReference>
<feature type="compositionally biased region" description="Basic and acidic residues" evidence="1">
    <location>
        <begin position="167"/>
        <end position="176"/>
    </location>
</feature>
<feature type="compositionally biased region" description="Basic and acidic residues" evidence="1">
    <location>
        <begin position="86"/>
        <end position="98"/>
    </location>
</feature>
<feature type="compositionally biased region" description="Basic and acidic residues" evidence="1">
    <location>
        <begin position="60"/>
        <end position="70"/>
    </location>
</feature>
<feature type="compositionally biased region" description="Basic and acidic residues" evidence="1">
    <location>
        <begin position="125"/>
        <end position="136"/>
    </location>
</feature>
<name>A0A142BFM7_9GAMM</name>
<reference evidence="2 3" key="1">
    <citation type="journal article" date="2016" name="Front. Microbiol.">
        <title>Genomic Insight into the Host-Endosymbiont Relationship of Endozoicomonas montiporae CL-33(T) with its Coral Host.</title>
        <authorList>
            <person name="Ding J.-Y."/>
            <person name="Shiu J.-H."/>
            <person name="Chen W.-M."/>
            <person name="Chiang Y.-R."/>
            <person name="Tang S.-L."/>
        </authorList>
    </citation>
    <scope>NUCLEOTIDE SEQUENCE [LARGE SCALE GENOMIC DNA]</scope>
    <source>
        <strain evidence="2 3">CL-33</strain>
    </source>
</reference>
<feature type="compositionally biased region" description="Polar residues" evidence="1">
    <location>
        <begin position="190"/>
        <end position="202"/>
    </location>
</feature>
<evidence type="ECO:0000256" key="1">
    <source>
        <dbReference type="SAM" id="MobiDB-lite"/>
    </source>
</evidence>
<feature type="region of interest" description="Disordered" evidence="1">
    <location>
        <begin position="60"/>
        <end position="205"/>
    </location>
</feature>